<reference evidence="4" key="2">
    <citation type="submission" date="2021-10" db="EMBL/GenBank/DDBJ databases">
        <title>Phylogenomics reveals ancestral predisposition of the termite-cultivated fungus Termitomyces towards a domesticated lifestyle.</title>
        <authorList>
            <person name="Auxier B."/>
            <person name="Grum-Grzhimaylo A."/>
            <person name="Cardenas M.E."/>
            <person name="Lodge J.D."/>
            <person name="Laessoe T."/>
            <person name="Pedersen O."/>
            <person name="Smith M.E."/>
            <person name="Kuyper T.W."/>
            <person name="Franco-Molano E.A."/>
            <person name="Baroni T.J."/>
            <person name="Aanen D.K."/>
        </authorList>
    </citation>
    <scope>NUCLEOTIDE SEQUENCE</scope>
    <source>
        <strain evidence="4">D49</strain>
    </source>
</reference>
<dbReference type="PANTHER" id="PTHR43462">
    <property type="entry name" value="ALANYL-TRNA EDITING PROTEIN"/>
    <property type="match status" value="1"/>
</dbReference>
<comment type="caution">
    <text evidence="4">The sequence shown here is derived from an EMBL/GenBank/DDBJ whole genome shotgun (WGS) entry which is preliminary data.</text>
</comment>
<evidence type="ECO:0000313" key="4">
    <source>
        <dbReference type="EMBL" id="KAG5639013.1"/>
    </source>
</evidence>
<sequence length="524" mass="57298">MATAVLLPQSTPSDYHRIISQTLKIPKDTKIAIPVGILACQRDPLLRSLKTFVVSTTVSQPADPPAKKPAKKAVIAPTLPSDPLLEVILHDTVIFPEGGGQPTDTGIINTTLDGKTWEVIQAKRHGGHAVHYVRVKDGDLPGALLAFSPGESVEVALGQEGFTRRYDHMSMHTSQHLLSALLETRLELPTLSWSLTSYPSPCYVEIPRGMSPDEIISIQNEANRLVFEGRRVHVEVEELNPVQEKPVPTLDSGRTVGRGLPDDYTGGVKRVVVIDGVDRNPYVYSISSSVEHNSLNRPTSCCGTHLPSLHNLQIFLLPHTDALARSTTTNARLYFLTGPRLIDHLTSSHNLVTSTASILSCGAPQLPDRVKQVVDERRKVEKRLNDVETELARVVAEDLIKEYRPQTANCNVYKKHIHRVDDSSNVLGFLSAVSITFTNLVAPDAKQYLIVLTSSPSSQTTSSTTVVLLFGSSDRHVKKIGDGLKSKLGVKGGGKGLKWSGKYVGVWRDKENVLLDDVIQSGEL</sequence>
<evidence type="ECO:0000256" key="2">
    <source>
        <dbReference type="ARBA" id="ARBA00022833"/>
    </source>
</evidence>
<protein>
    <submittedName>
        <fullName evidence="4">Uncharacterized protein</fullName>
    </submittedName>
</protein>
<dbReference type="Proteomes" id="UP000717328">
    <property type="component" value="Unassembled WGS sequence"/>
</dbReference>
<evidence type="ECO:0000256" key="3">
    <source>
        <dbReference type="SAM" id="Coils"/>
    </source>
</evidence>
<dbReference type="AlphaFoldDB" id="A0A9P7K6M7"/>
<keyword evidence="3" id="KW-0175">Coiled coil</keyword>
<gene>
    <name evidence="4" type="ORF">H0H81_007921</name>
</gene>
<dbReference type="GO" id="GO:0046872">
    <property type="term" value="F:metal ion binding"/>
    <property type="evidence" value="ECO:0007669"/>
    <property type="project" value="UniProtKB-KW"/>
</dbReference>
<evidence type="ECO:0000313" key="5">
    <source>
        <dbReference type="Proteomes" id="UP000717328"/>
    </source>
</evidence>
<proteinExistence type="predicted"/>
<dbReference type="SUPFAM" id="SSF50447">
    <property type="entry name" value="Translation proteins"/>
    <property type="match status" value="1"/>
</dbReference>
<dbReference type="EMBL" id="JABCKI010005735">
    <property type="protein sequence ID" value="KAG5639013.1"/>
    <property type="molecule type" value="Genomic_DNA"/>
</dbReference>
<dbReference type="Gene3D" id="2.40.30.130">
    <property type="match status" value="1"/>
</dbReference>
<dbReference type="OrthoDB" id="288942at2759"/>
<reference evidence="4" key="1">
    <citation type="submission" date="2021-02" db="EMBL/GenBank/DDBJ databases">
        <authorList>
            <person name="Nieuwenhuis M."/>
            <person name="Van De Peppel L.J.J."/>
        </authorList>
    </citation>
    <scope>NUCLEOTIDE SEQUENCE</scope>
    <source>
        <strain evidence="4">D49</strain>
    </source>
</reference>
<name>A0A9P7K6M7_9AGAR</name>
<dbReference type="GO" id="GO:0002196">
    <property type="term" value="F:Ser-tRNA(Ala) deacylase activity"/>
    <property type="evidence" value="ECO:0007669"/>
    <property type="project" value="TreeGrafter"/>
</dbReference>
<keyword evidence="2" id="KW-0862">Zinc</keyword>
<dbReference type="GO" id="GO:0000166">
    <property type="term" value="F:nucleotide binding"/>
    <property type="evidence" value="ECO:0007669"/>
    <property type="project" value="InterPro"/>
</dbReference>
<organism evidence="4 5">
    <name type="scientific">Sphagnurus paluster</name>
    <dbReference type="NCBI Taxonomy" id="117069"/>
    <lineage>
        <taxon>Eukaryota</taxon>
        <taxon>Fungi</taxon>
        <taxon>Dikarya</taxon>
        <taxon>Basidiomycota</taxon>
        <taxon>Agaricomycotina</taxon>
        <taxon>Agaricomycetes</taxon>
        <taxon>Agaricomycetidae</taxon>
        <taxon>Agaricales</taxon>
        <taxon>Tricholomatineae</taxon>
        <taxon>Lyophyllaceae</taxon>
        <taxon>Sphagnurus</taxon>
    </lineage>
</organism>
<feature type="coiled-coil region" evidence="3">
    <location>
        <begin position="370"/>
        <end position="397"/>
    </location>
</feature>
<dbReference type="PANTHER" id="PTHR43462:SF1">
    <property type="entry name" value="ALANYL-TRNA EDITING PROTEIN AARSD1"/>
    <property type="match status" value="1"/>
</dbReference>
<dbReference type="SUPFAM" id="SSF55186">
    <property type="entry name" value="ThrRS/AlaRS common domain"/>
    <property type="match status" value="1"/>
</dbReference>
<accession>A0A9P7K6M7</accession>
<dbReference type="InterPro" id="IPR009000">
    <property type="entry name" value="Transl_B-barrel_sf"/>
</dbReference>
<dbReference type="InterPro" id="IPR018163">
    <property type="entry name" value="Thr/Ala-tRNA-synth_IIc_edit"/>
</dbReference>
<evidence type="ECO:0000256" key="1">
    <source>
        <dbReference type="ARBA" id="ARBA00022723"/>
    </source>
</evidence>
<keyword evidence="5" id="KW-1185">Reference proteome</keyword>
<dbReference type="InterPro" id="IPR051335">
    <property type="entry name" value="Alanyl-tRNA_Editing_Enzymes"/>
</dbReference>
<keyword evidence="1" id="KW-0479">Metal-binding</keyword>
<dbReference type="Gene3D" id="3.30.980.10">
    <property type="entry name" value="Threonyl-trna Synthetase, Chain A, domain 2"/>
    <property type="match status" value="1"/>
</dbReference>